<keyword evidence="4 8" id="KW-0805">Transcription regulation</keyword>
<dbReference type="Gene3D" id="6.10.280.10">
    <property type="entry name" value="Mediator complex, subunit Med21"/>
    <property type="match status" value="1"/>
</dbReference>
<dbReference type="Pfam" id="PF11221">
    <property type="entry name" value="Med21"/>
    <property type="match status" value="1"/>
</dbReference>
<evidence type="ECO:0000256" key="4">
    <source>
        <dbReference type="ARBA" id="ARBA00023015"/>
    </source>
</evidence>
<keyword evidence="5 8" id="KW-0010">Activator</keyword>
<protein>
    <recommendedName>
        <fullName evidence="3 8">Mediator of RNA polymerase II transcription subunit 21</fullName>
    </recommendedName>
</protein>
<keyword evidence="6 8" id="KW-0804">Transcription</keyword>
<evidence type="ECO:0000256" key="9">
    <source>
        <dbReference type="SAM" id="Coils"/>
    </source>
</evidence>
<comment type="function">
    <text evidence="8">Component of the Mediator complex, a coactivator involved in the regulated transcription of nearly all RNA polymerase II-dependent genes. Mediator functions as a bridge to convey information from gene-specific regulatory proteins to the basal RNA polymerase II transcription machinery. Mediator is recruited to promoters by direct interactions with regulatory proteins and serves as a scaffold for the assembly of a functional preinitiation complex with RNA polymerase II and the general transcription factors.</text>
</comment>
<evidence type="ECO:0000256" key="1">
    <source>
        <dbReference type="ARBA" id="ARBA00004123"/>
    </source>
</evidence>
<evidence type="ECO:0000313" key="10">
    <source>
        <dbReference type="EMBL" id="ODV83335.1"/>
    </source>
</evidence>
<dbReference type="STRING" id="983967.A0A1E4SUZ8"/>
<dbReference type="InterPro" id="IPR021384">
    <property type="entry name" value="Mediator_Med21"/>
</dbReference>
<dbReference type="PANTHER" id="PTHR13381:SF0">
    <property type="entry name" value="MEDIATOR OF RNA POLYMERASE II TRANSCRIPTION SUBUNIT 21"/>
    <property type="match status" value="1"/>
</dbReference>
<dbReference type="OrthoDB" id="526653at2759"/>
<dbReference type="GO" id="GO:0016592">
    <property type="term" value="C:mediator complex"/>
    <property type="evidence" value="ECO:0007669"/>
    <property type="project" value="UniProtKB-UniRule"/>
</dbReference>
<organism evidence="10 11">
    <name type="scientific">[Candida] arabinofermentans NRRL YB-2248</name>
    <dbReference type="NCBI Taxonomy" id="983967"/>
    <lineage>
        <taxon>Eukaryota</taxon>
        <taxon>Fungi</taxon>
        <taxon>Dikarya</taxon>
        <taxon>Ascomycota</taxon>
        <taxon>Saccharomycotina</taxon>
        <taxon>Pichiomycetes</taxon>
        <taxon>Pichiales</taxon>
        <taxon>Pichiaceae</taxon>
        <taxon>Ogataea</taxon>
        <taxon>Ogataea/Candida clade</taxon>
    </lineage>
</organism>
<dbReference type="EMBL" id="KV453865">
    <property type="protein sequence ID" value="ODV83335.1"/>
    <property type="molecule type" value="Genomic_DNA"/>
</dbReference>
<accession>A0A1E4SUZ8</accession>
<proteinExistence type="inferred from homology"/>
<evidence type="ECO:0000256" key="6">
    <source>
        <dbReference type="ARBA" id="ARBA00023163"/>
    </source>
</evidence>
<evidence type="ECO:0000256" key="8">
    <source>
        <dbReference type="RuleBase" id="RU366036"/>
    </source>
</evidence>
<dbReference type="GO" id="GO:0006357">
    <property type="term" value="P:regulation of transcription by RNA polymerase II"/>
    <property type="evidence" value="ECO:0007669"/>
    <property type="project" value="TreeGrafter"/>
</dbReference>
<evidence type="ECO:0000256" key="3">
    <source>
        <dbReference type="ARBA" id="ARBA00019691"/>
    </source>
</evidence>
<dbReference type="AlphaFoldDB" id="A0A1E4SUZ8"/>
<evidence type="ECO:0000313" key="11">
    <source>
        <dbReference type="Proteomes" id="UP000094801"/>
    </source>
</evidence>
<evidence type="ECO:0000256" key="5">
    <source>
        <dbReference type="ARBA" id="ARBA00023159"/>
    </source>
</evidence>
<dbReference type="SUPFAM" id="SSF140718">
    <property type="entry name" value="Mediator hinge subcomplex-like"/>
    <property type="match status" value="1"/>
</dbReference>
<sequence length="121" mass="13824">MFFASLAYVDQNHQALVLSPTDKKVEDPDHHPPSAYDFQESLKELTTDIILKTRQILTIIDTLPGVGVSKEEQLLKIENLTRELDELELKKKKTILKKENLVDFVNELILHVSNGIAETRD</sequence>
<comment type="subcellular location">
    <subcellularLocation>
        <location evidence="1 8">Nucleus</location>
    </subcellularLocation>
</comment>
<keyword evidence="11" id="KW-1185">Reference proteome</keyword>
<evidence type="ECO:0000256" key="7">
    <source>
        <dbReference type="ARBA" id="ARBA00023242"/>
    </source>
</evidence>
<gene>
    <name evidence="10" type="ORF">CANARDRAFT_30105</name>
</gene>
<dbReference type="InterPro" id="IPR037212">
    <property type="entry name" value="Med7/Med21-like"/>
</dbReference>
<reference evidence="11" key="1">
    <citation type="submission" date="2016-04" db="EMBL/GenBank/DDBJ databases">
        <title>Comparative genomics of biotechnologically important yeasts.</title>
        <authorList>
            <consortium name="DOE Joint Genome Institute"/>
            <person name="Riley R."/>
            <person name="Haridas S."/>
            <person name="Wolfe K.H."/>
            <person name="Lopes M.R."/>
            <person name="Hittinger C.T."/>
            <person name="Goker M."/>
            <person name="Salamov A."/>
            <person name="Wisecaver J."/>
            <person name="Long T.M."/>
            <person name="Aerts A.L."/>
            <person name="Barry K."/>
            <person name="Choi C."/>
            <person name="Clum A."/>
            <person name="Coughlan A.Y."/>
            <person name="Deshpande S."/>
            <person name="Douglass A.P."/>
            <person name="Hanson S.J."/>
            <person name="Klenk H.-P."/>
            <person name="Labutti K."/>
            <person name="Lapidus A."/>
            <person name="Lindquist E."/>
            <person name="Lipzen A."/>
            <person name="Meier-Kolthoff J.P."/>
            <person name="Ohm R.A."/>
            <person name="Otillar R.P."/>
            <person name="Pangilinan J."/>
            <person name="Peng Y."/>
            <person name="Rokas A."/>
            <person name="Rosa C.A."/>
            <person name="Scheuner C."/>
            <person name="Sibirny A.A."/>
            <person name="Slot J.C."/>
            <person name="Stielow J.B."/>
            <person name="Sun H."/>
            <person name="Kurtzman C.P."/>
            <person name="Blackwell M."/>
            <person name="Grigoriev I.V."/>
            <person name="Jeffries T.W."/>
        </authorList>
    </citation>
    <scope>NUCLEOTIDE SEQUENCE [LARGE SCALE GENOMIC DNA]</scope>
    <source>
        <strain evidence="11">NRRL YB-2248</strain>
    </source>
</reference>
<comment type="subunit">
    <text evidence="8">Component of the Mediator complex.</text>
</comment>
<dbReference type="PANTHER" id="PTHR13381">
    <property type="entry name" value="RNA POLYMERASE II HOLOENZYME COMPONENT SRB7"/>
    <property type="match status" value="1"/>
</dbReference>
<keyword evidence="7 8" id="KW-0539">Nucleus</keyword>
<evidence type="ECO:0000256" key="2">
    <source>
        <dbReference type="ARBA" id="ARBA00005770"/>
    </source>
</evidence>
<feature type="coiled-coil region" evidence="9">
    <location>
        <begin position="70"/>
        <end position="97"/>
    </location>
</feature>
<keyword evidence="9" id="KW-0175">Coiled coil</keyword>
<dbReference type="GO" id="GO:0003712">
    <property type="term" value="F:transcription coregulator activity"/>
    <property type="evidence" value="ECO:0007669"/>
    <property type="project" value="TreeGrafter"/>
</dbReference>
<dbReference type="Proteomes" id="UP000094801">
    <property type="component" value="Unassembled WGS sequence"/>
</dbReference>
<name>A0A1E4SUZ8_9ASCO</name>
<comment type="similarity">
    <text evidence="2 8">Belongs to the Mediator complex subunit 21 family.</text>
</comment>